<evidence type="ECO:0000259" key="3">
    <source>
        <dbReference type="Pfam" id="PF00535"/>
    </source>
</evidence>
<dbReference type="InterPro" id="IPR029044">
    <property type="entry name" value="Nucleotide-diphossugar_trans"/>
</dbReference>
<protein>
    <submittedName>
        <fullName evidence="4">Glycosyltransferase involved in cell wall biosynthesis</fullName>
    </submittedName>
</protein>
<dbReference type="Gene3D" id="3.90.550.10">
    <property type="entry name" value="Spore Coat Polysaccharide Biosynthesis Protein SpsA, Chain A"/>
    <property type="match status" value="1"/>
</dbReference>
<feature type="region of interest" description="Disordered" evidence="2">
    <location>
        <begin position="1"/>
        <end position="30"/>
    </location>
</feature>
<dbReference type="Proteomes" id="UP001242480">
    <property type="component" value="Unassembled WGS sequence"/>
</dbReference>
<name>A0ABU0JG97_9HYPH</name>
<dbReference type="InterPro" id="IPR001173">
    <property type="entry name" value="Glyco_trans_2-like"/>
</dbReference>
<dbReference type="SUPFAM" id="SSF53448">
    <property type="entry name" value="Nucleotide-diphospho-sugar transferases"/>
    <property type="match status" value="1"/>
</dbReference>
<dbReference type="Pfam" id="PF00535">
    <property type="entry name" value="Glycos_transf_2"/>
    <property type="match status" value="1"/>
</dbReference>
<organism evidence="4 5">
    <name type="scientific">Labrys wisconsinensis</name>
    <dbReference type="NCBI Taxonomy" id="425677"/>
    <lineage>
        <taxon>Bacteria</taxon>
        <taxon>Pseudomonadati</taxon>
        <taxon>Pseudomonadota</taxon>
        <taxon>Alphaproteobacteria</taxon>
        <taxon>Hyphomicrobiales</taxon>
        <taxon>Xanthobacteraceae</taxon>
        <taxon>Labrys</taxon>
    </lineage>
</organism>
<dbReference type="PANTHER" id="PTHR43630:SF2">
    <property type="entry name" value="GLYCOSYLTRANSFERASE"/>
    <property type="match status" value="1"/>
</dbReference>
<dbReference type="PANTHER" id="PTHR43630">
    <property type="entry name" value="POLY-BETA-1,6-N-ACETYL-D-GLUCOSAMINE SYNTHASE"/>
    <property type="match status" value="1"/>
</dbReference>
<proteinExistence type="inferred from homology"/>
<dbReference type="RefSeq" id="WP_307281433.1">
    <property type="nucleotide sequence ID" value="NZ_JAUSVX010000016.1"/>
</dbReference>
<dbReference type="CDD" id="cd02511">
    <property type="entry name" value="Beta4Glucosyltransferase"/>
    <property type="match status" value="1"/>
</dbReference>
<keyword evidence="5" id="KW-1185">Reference proteome</keyword>
<feature type="compositionally biased region" description="Low complexity" evidence="2">
    <location>
        <begin position="14"/>
        <end position="28"/>
    </location>
</feature>
<accession>A0ABU0JG97</accession>
<comment type="similarity">
    <text evidence="1">Belongs to the glycosyltransferase 2 family. WaaE/KdtX subfamily.</text>
</comment>
<feature type="domain" description="Glycosyltransferase 2-like" evidence="3">
    <location>
        <begin position="67"/>
        <end position="149"/>
    </location>
</feature>
<sequence length="310" mass="34522">MPLAFSPPSRRHLPASGAPEEPAPSSRAFDSLVRLPAAGSRTAEPSRLAPGGDACAGPPCQAVTCTIITFNEADRIDRCIRSVQGLVREVVVVDCGSTDGTPAMATALGARVIHNDWTGFGPQKRFAEDAARHDWILNLDADEWLSDAARRELGRLLARPLPEAIHGYRFDIVPIYPDAERPRLLPDTHHYVRLYDRRRCRFPTSLVHDEVKPAAAHTGQIRSPVYHRSIRSIRHLLDKNIAYFRLQSREIHLPPAVAAARLLLEPPFFFLKYYLLRGHCTGGLFGLRVALAATYLRAYRLVVLGFGSRR</sequence>
<evidence type="ECO:0000313" key="4">
    <source>
        <dbReference type="EMBL" id="MDQ0473320.1"/>
    </source>
</evidence>
<gene>
    <name evidence="4" type="ORF">QO011_006356</name>
</gene>
<evidence type="ECO:0000256" key="1">
    <source>
        <dbReference type="ARBA" id="ARBA00038494"/>
    </source>
</evidence>
<evidence type="ECO:0000256" key="2">
    <source>
        <dbReference type="SAM" id="MobiDB-lite"/>
    </source>
</evidence>
<comment type="caution">
    <text evidence="4">The sequence shown here is derived from an EMBL/GenBank/DDBJ whole genome shotgun (WGS) entry which is preliminary data.</text>
</comment>
<reference evidence="4 5" key="1">
    <citation type="submission" date="2023-07" db="EMBL/GenBank/DDBJ databases">
        <title>Genomic Encyclopedia of Type Strains, Phase IV (KMG-IV): sequencing the most valuable type-strain genomes for metagenomic binning, comparative biology and taxonomic classification.</title>
        <authorList>
            <person name="Goeker M."/>
        </authorList>
    </citation>
    <scope>NUCLEOTIDE SEQUENCE [LARGE SCALE GENOMIC DNA]</scope>
    <source>
        <strain evidence="4 5">DSM 19619</strain>
    </source>
</reference>
<dbReference type="EMBL" id="JAUSVX010000016">
    <property type="protein sequence ID" value="MDQ0473320.1"/>
    <property type="molecule type" value="Genomic_DNA"/>
</dbReference>
<evidence type="ECO:0000313" key="5">
    <source>
        <dbReference type="Proteomes" id="UP001242480"/>
    </source>
</evidence>